<dbReference type="GO" id="GO:0046166">
    <property type="term" value="P:glyceraldehyde-3-phosphate biosynthetic process"/>
    <property type="evidence" value="ECO:0007669"/>
    <property type="project" value="TreeGrafter"/>
</dbReference>
<dbReference type="GeneID" id="34597048"/>
<comment type="similarity">
    <text evidence="1 4">Belongs to the triosephosphate isomerase family.</text>
</comment>
<evidence type="ECO:0000313" key="5">
    <source>
        <dbReference type="EMBL" id="OAG44018.1"/>
    </source>
</evidence>
<dbReference type="Pfam" id="PF00121">
    <property type="entry name" value="TIM"/>
    <property type="match status" value="1"/>
</dbReference>
<comment type="catalytic activity">
    <reaction evidence="4">
        <text>D-glyceraldehyde 3-phosphate = dihydroxyacetone phosphate</text>
        <dbReference type="Rhea" id="RHEA:18585"/>
        <dbReference type="ChEBI" id="CHEBI:57642"/>
        <dbReference type="ChEBI" id="CHEBI:59776"/>
        <dbReference type="EC" id="5.3.1.1"/>
    </reaction>
</comment>
<reference evidence="5 6" key="1">
    <citation type="submission" date="2016-03" db="EMBL/GenBank/DDBJ databases">
        <title>Draft genome sequence of the Fonsecaea monophora CBS 269.37.</title>
        <authorList>
            <person name="Bombassaro A."/>
            <person name="Vinicius W.A."/>
            <person name="De Hoog S."/>
            <person name="Sun J."/>
            <person name="Souza E.M."/>
            <person name="Raittz R.T."/>
            <person name="Costa F."/>
            <person name="Leao A.C."/>
            <person name="Tadra-Sfeir M.Z."/>
            <person name="Baura V."/>
            <person name="Balsanelli E."/>
            <person name="Pedrosa F.O."/>
            <person name="Moreno L.F."/>
            <person name="Steffens M.B."/>
            <person name="Xi L."/>
            <person name="Bocca A.L."/>
            <person name="Felipe M.S."/>
            <person name="Teixeira M."/>
            <person name="Telles Filho F.Q."/>
            <person name="Azevedo C.M."/>
            <person name="Gomes R."/>
            <person name="Vicente V.A."/>
        </authorList>
    </citation>
    <scope>NUCLEOTIDE SEQUENCE [LARGE SCALE GENOMIC DNA]</scope>
    <source>
        <strain evidence="5 6">CBS 269.37</strain>
    </source>
</reference>
<keyword evidence="6" id="KW-1185">Reference proteome</keyword>
<dbReference type="PANTHER" id="PTHR21139:SF2">
    <property type="entry name" value="TRIOSEPHOSPHATE ISOMERASE"/>
    <property type="match status" value="1"/>
</dbReference>
<dbReference type="PROSITE" id="PS51440">
    <property type="entry name" value="TIM_2"/>
    <property type="match status" value="1"/>
</dbReference>
<protein>
    <recommendedName>
        <fullName evidence="4">Triosephosphate isomerase</fullName>
        <ecNumber evidence="4">5.3.1.1</ecNumber>
    </recommendedName>
</protein>
<comment type="pathway">
    <text evidence="4">Carbohydrate degradation; glycolysis; D-glyceraldehyde 3-phosphate from glycerone phosphate: step 1/1.</text>
</comment>
<dbReference type="GO" id="GO:0006094">
    <property type="term" value="P:gluconeogenesis"/>
    <property type="evidence" value="ECO:0007669"/>
    <property type="project" value="UniProtKB-UniPathway"/>
</dbReference>
<evidence type="ECO:0000256" key="1">
    <source>
        <dbReference type="ARBA" id="ARBA00007422"/>
    </source>
</evidence>
<dbReference type="RefSeq" id="XP_022515970.1">
    <property type="nucleotide sequence ID" value="XM_022651852.1"/>
</dbReference>
<dbReference type="InterPro" id="IPR013785">
    <property type="entry name" value="Aldolase_TIM"/>
</dbReference>
<keyword evidence="3 4" id="KW-0413">Isomerase</keyword>
<dbReference type="UniPathway" id="UPA00138"/>
<name>A0A177FIH9_9EURO</name>
<proteinExistence type="inferred from homology"/>
<sequence length="317" mass="33667">MSSSQPSYPRLPSKLILTSTKAYFSPSRTIKYLASLLDPANNILPLLQRHSAEVLFVLIPDFLTIYPCAQTLSGAQFSSSAADTGGKDVASRTPFLPEDKDLDTSSWPIALGAQNVYPSTTYGAFTGEIVVPGIKQLGCSVVELNHAERRRYLGEDDATAAAKAAAVSAAHMVPLVCIGELEKPDLRGPLSQSVGVAMAQLRPQIQSVLTAVPHDAPVIFAYEPVWAIGAAEPAGVEYVGPVVQAIRELARQIVPQRTAEVKVVYGGSAGPGLWSGKTNGGDGLGKWVDGLFLGRFAHDISGVRGVVEEVVESLEMR</sequence>
<dbReference type="InterPro" id="IPR035990">
    <property type="entry name" value="TIM_sf"/>
</dbReference>
<evidence type="ECO:0000256" key="3">
    <source>
        <dbReference type="ARBA" id="ARBA00023235"/>
    </source>
</evidence>
<dbReference type="SUPFAM" id="SSF51351">
    <property type="entry name" value="Triosephosphate isomerase (TIM)"/>
    <property type="match status" value="1"/>
</dbReference>
<dbReference type="GO" id="GO:0005829">
    <property type="term" value="C:cytosol"/>
    <property type="evidence" value="ECO:0007669"/>
    <property type="project" value="TreeGrafter"/>
</dbReference>
<evidence type="ECO:0000313" key="6">
    <source>
        <dbReference type="Proteomes" id="UP000077002"/>
    </source>
</evidence>
<dbReference type="EMBL" id="LVKK01000007">
    <property type="protein sequence ID" value="OAG44018.1"/>
    <property type="molecule type" value="Genomic_DNA"/>
</dbReference>
<dbReference type="CDD" id="cd00311">
    <property type="entry name" value="TIM"/>
    <property type="match status" value="1"/>
</dbReference>
<dbReference type="GO" id="GO:0019563">
    <property type="term" value="P:glycerol catabolic process"/>
    <property type="evidence" value="ECO:0007669"/>
    <property type="project" value="TreeGrafter"/>
</dbReference>
<keyword evidence="4" id="KW-0324">Glycolysis</keyword>
<evidence type="ECO:0000256" key="4">
    <source>
        <dbReference type="RuleBase" id="RU363013"/>
    </source>
</evidence>
<accession>A0A177FIH9</accession>
<evidence type="ECO:0000256" key="2">
    <source>
        <dbReference type="ARBA" id="ARBA00011738"/>
    </source>
</evidence>
<dbReference type="GO" id="GO:0006096">
    <property type="term" value="P:glycolytic process"/>
    <property type="evidence" value="ECO:0007669"/>
    <property type="project" value="UniProtKB-UniPathway"/>
</dbReference>
<gene>
    <name evidence="5" type="ORF">AYO21_01870</name>
</gene>
<dbReference type="GO" id="GO:0004807">
    <property type="term" value="F:triose-phosphate isomerase activity"/>
    <property type="evidence" value="ECO:0007669"/>
    <property type="project" value="UniProtKB-EC"/>
</dbReference>
<dbReference type="PANTHER" id="PTHR21139">
    <property type="entry name" value="TRIOSEPHOSPHATE ISOMERASE"/>
    <property type="match status" value="1"/>
</dbReference>
<organism evidence="5 6">
    <name type="scientific">Fonsecaea monophora</name>
    <dbReference type="NCBI Taxonomy" id="254056"/>
    <lineage>
        <taxon>Eukaryota</taxon>
        <taxon>Fungi</taxon>
        <taxon>Dikarya</taxon>
        <taxon>Ascomycota</taxon>
        <taxon>Pezizomycotina</taxon>
        <taxon>Eurotiomycetes</taxon>
        <taxon>Chaetothyriomycetidae</taxon>
        <taxon>Chaetothyriales</taxon>
        <taxon>Herpotrichiellaceae</taxon>
        <taxon>Fonsecaea</taxon>
    </lineage>
</organism>
<dbReference type="AlphaFoldDB" id="A0A177FIH9"/>
<dbReference type="UniPathway" id="UPA00109">
    <property type="reaction ID" value="UER00189"/>
</dbReference>
<dbReference type="EC" id="5.3.1.1" evidence="4"/>
<keyword evidence="4" id="KW-0312">Gluconeogenesis</keyword>
<comment type="caution">
    <text evidence="5">The sequence shown here is derived from an EMBL/GenBank/DDBJ whole genome shotgun (WGS) entry which is preliminary data.</text>
</comment>
<dbReference type="OrthoDB" id="6715177at2759"/>
<comment type="pathway">
    <text evidence="4">Carbohydrate biosynthesis; gluconeogenesis.</text>
</comment>
<dbReference type="InterPro" id="IPR000652">
    <property type="entry name" value="Triosephosphate_isomerase"/>
</dbReference>
<dbReference type="Gene3D" id="3.20.20.70">
    <property type="entry name" value="Aldolase class I"/>
    <property type="match status" value="1"/>
</dbReference>
<comment type="subunit">
    <text evidence="2">Homodimer.</text>
</comment>
<dbReference type="Proteomes" id="UP000077002">
    <property type="component" value="Unassembled WGS sequence"/>
</dbReference>